<feature type="region of interest" description="Disordered" evidence="1">
    <location>
        <begin position="152"/>
        <end position="333"/>
    </location>
</feature>
<comment type="caution">
    <text evidence="3">The sequence shown here is derived from an EMBL/GenBank/DDBJ whole genome shotgun (WGS) entry which is preliminary data.</text>
</comment>
<proteinExistence type="predicted"/>
<sequence length="333" mass="38551">MPCIIALIISLDPAVPHFTGKKSWNVYNKANIETVRRDEAAAKAAEEAEEERMQALDAERNMQILRGETPTPLPEPVSSSTEKKYGRDRSEQRPHGKKLRKKAGENDTDFEIRLAREHVSGEDAQLVQRRSRHSESEIQSNDSILENLVSKGNSTHVGAGKNPEAEREAARKKREYEDQYTMRFSNAAGLKIDPNQAPWYSRSGDIEMDSGQAKSTDPWGNEDPRRKARELQRTIKDDPLALMKAGARQVRELQRDKRLRMKSDRNIREHKETRYPRPDDERKRRATSARSDKHRRSGSKDVAKEYEKIDVVHDKLNRHGNIEARRRHRHRER</sequence>
<evidence type="ECO:0000259" key="2">
    <source>
        <dbReference type="SMART" id="SM01083"/>
    </source>
</evidence>
<dbReference type="AlphaFoldDB" id="N1J7T9"/>
<feature type="compositionally biased region" description="Basic and acidic residues" evidence="1">
    <location>
        <begin position="102"/>
        <end position="121"/>
    </location>
</feature>
<dbReference type="InterPro" id="IPR039875">
    <property type="entry name" value="LENG1-like"/>
</dbReference>
<dbReference type="Proteomes" id="UP000015441">
    <property type="component" value="Unassembled WGS sequence"/>
</dbReference>
<reference evidence="3 4" key="1">
    <citation type="journal article" date="2010" name="Science">
        <title>Genome expansion and gene loss in powdery mildew fungi reveal tradeoffs in extreme parasitism.</title>
        <authorList>
            <person name="Spanu P.D."/>
            <person name="Abbott J.C."/>
            <person name="Amselem J."/>
            <person name="Burgis T.A."/>
            <person name="Soanes D.M."/>
            <person name="Stueber K."/>
            <person name="Ver Loren van Themaat E."/>
            <person name="Brown J.K.M."/>
            <person name="Butcher S.A."/>
            <person name="Gurr S.J."/>
            <person name="Lebrun M.-H."/>
            <person name="Ridout C.J."/>
            <person name="Schulze-Lefert P."/>
            <person name="Talbot N.J."/>
            <person name="Ahmadinejad N."/>
            <person name="Ametz C."/>
            <person name="Barton G.R."/>
            <person name="Benjdia M."/>
            <person name="Bidzinski P."/>
            <person name="Bindschedler L.V."/>
            <person name="Both M."/>
            <person name="Brewer M.T."/>
            <person name="Cadle-Davidson L."/>
            <person name="Cadle-Davidson M.M."/>
            <person name="Collemare J."/>
            <person name="Cramer R."/>
            <person name="Frenkel O."/>
            <person name="Godfrey D."/>
            <person name="Harriman J."/>
            <person name="Hoede C."/>
            <person name="King B.C."/>
            <person name="Klages S."/>
            <person name="Kleemann J."/>
            <person name="Knoll D."/>
            <person name="Koti P.S."/>
            <person name="Kreplak J."/>
            <person name="Lopez-Ruiz F.J."/>
            <person name="Lu X."/>
            <person name="Maekawa T."/>
            <person name="Mahanil S."/>
            <person name="Micali C."/>
            <person name="Milgroom M.G."/>
            <person name="Montana G."/>
            <person name="Noir S."/>
            <person name="O'Connell R.J."/>
            <person name="Oberhaensli S."/>
            <person name="Parlange F."/>
            <person name="Pedersen C."/>
            <person name="Quesneville H."/>
            <person name="Reinhardt R."/>
            <person name="Rott M."/>
            <person name="Sacristan S."/>
            <person name="Schmidt S.M."/>
            <person name="Schoen M."/>
            <person name="Skamnioti P."/>
            <person name="Sommer H."/>
            <person name="Stephens A."/>
            <person name="Takahara H."/>
            <person name="Thordal-Christensen H."/>
            <person name="Vigouroux M."/>
            <person name="Wessling R."/>
            <person name="Wicker T."/>
            <person name="Panstruga R."/>
        </authorList>
    </citation>
    <scope>NUCLEOTIDE SEQUENCE [LARGE SCALE GENOMIC DNA]</scope>
    <source>
        <strain evidence="3">DH14</strain>
    </source>
</reference>
<evidence type="ECO:0000313" key="4">
    <source>
        <dbReference type="Proteomes" id="UP000015441"/>
    </source>
</evidence>
<feature type="compositionally biased region" description="Basic residues" evidence="1">
    <location>
        <begin position="284"/>
        <end position="297"/>
    </location>
</feature>
<evidence type="ECO:0000256" key="1">
    <source>
        <dbReference type="SAM" id="MobiDB-lite"/>
    </source>
</evidence>
<accession>N1J7T9</accession>
<protein>
    <submittedName>
        <fullName evidence="3">Homocitrate synthase</fullName>
    </submittedName>
</protein>
<dbReference type="PANTHER" id="PTHR22093:SF0">
    <property type="entry name" value="LEUKOCYTE RECEPTOR CLUSTER MEMBER 1"/>
    <property type="match status" value="1"/>
</dbReference>
<dbReference type="PANTHER" id="PTHR22093">
    <property type="entry name" value="LEUKOCYTE RECEPTOR CLUSTER LRC MEMBER 1"/>
    <property type="match status" value="1"/>
</dbReference>
<feature type="compositionally biased region" description="Basic and acidic residues" evidence="1">
    <location>
        <begin position="222"/>
        <end position="239"/>
    </location>
</feature>
<dbReference type="Pfam" id="PF10197">
    <property type="entry name" value="Cir_N"/>
    <property type="match status" value="1"/>
</dbReference>
<feature type="domain" description="CBF1-interacting co-repressor CIR N-terminal" evidence="2">
    <location>
        <begin position="23"/>
        <end position="59"/>
    </location>
</feature>
<dbReference type="SMART" id="SM01083">
    <property type="entry name" value="Cir_N"/>
    <property type="match status" value="1"/>
</dbReference>
<organism evidence="3 4">
    <name type="scientific">Blumeria graminis f. sp. hordei (strain DH14)</name>
    <name type="common">Barley powdery mildew</name>
    <name type="synonym">Oidium monilioides f. sp. hordei</name>
    <dbReference type="NCBI Taxonomy" id="546991"/>
    <lineage>
        <taxon>Eukaryota</taxon>
        <taxon>Fungi</taxon>
        <taxon>Dikarya</taxon>
        <taxon>Ascomycota</taxon>
        <taxon>Pezizomycotina</taxon>
        <taxon>Leotiomycetes</taxon>
        <taxon>Erysiphales</taxon>
        <taxon>Erysiphaceae</taxon>
        <taxon>Blumeria</taxon>
        <taxon>Blumeria hordei</taxon>
    </lineage>
</organism>
<evidence type="ECO:0000313" key="3">
    <source>
        <dbReference type="EMBL" id="CCU75494.1"/>
    </source>
</evidence>
<dbReference type="OrthoDB" id="2159131at2759"/>
<dbReference type="EMBL" id="CAUH01001382">
    <property type="protein sequence ID" value="CCU75494.1"/>
    <property type="molecule type" value="Genomic_DNA"/>
</dbReference>
<feature type="region of interest" description="Disordered" evidence="1">
    <location>
        <begin position="42"/>
        <end position="140"/>
    </location>
</feature>
<dbReference type="STRING" id="546991.N1J7T9"/>
<name>N1J7T9_BLUG1</name>
<feature type="compositionally biased region" description="Basic and acidic residues" evidence="1">
    <location>
        <begin position="81"/>
        <end position="94"/>
    </location>
</feature>
<feature type="compositionally biased region" description="Basic and acidic residues" evidence="1">
    <location>
        <begin position="298"/>
        <end position="324"/>
    </location>
</feature>
<dbReference type="eggNOG" id="ENOG502RR25">
    <property type="taxonomic scope" value="Eukaryota"/>
</dbReference>
<feature type="compositionally biased region" description="Basic and acidic residues" evidence="1">
    <location>
        <begin position="42"/>
        <end position="60"/>
    </location>
</feature>
<dbReference type="InterPro" id="IPR019339">
    <property type="entry name" value="CIR_N_dom"/>
</dbReference>
<dbReference type="HOGENOM" id="CLU_047019_0_1_1"/>
<dbReference type="InParanoid" id="N1J7T9"/>
<feature type="compositionally biased region" description="Basic and acidic residues" evidence="1">
    <location>
        <begin position="249"/>
        <end position="283"/>
    </location>
</feature>
<keyword evidence="4" id="KW-1185">Reference proteome</keyword>
<feature type="compositionally biased region" description="Basic and acidic residues" evidence="1">
    <location>
        <begin position="163"/>
        <end position="177"/>
    </location>
</feature>
<gene>
    <name evidence="3" type="ORF">BGHDH14_bgh05318</name>
</gene>